<organism evidence="1">
    <name type="scientific">marine sediment metagenome</name>
    <dbReference type="NCBI Taxonomy" id="412755"/>
    <lineage>
        <taxon>unclassified sequences</taxon>
        <taxon>metagenomes</taxon>
        <taxon>ecological metagenomes</taxon>
    </lineage>
</organism>
<name>A0A0F9CKA9_9ZZZZ</name>
<dbReference type="SUPFAM" id="SSF53448">
    <property type="entry name" value="Nucleotide-diphospho-sugar transferases"/>
    <property type="match status" value="1"/>
</dbReference>
<reference evidence="1" key="1">
    <citation type="journal article" date="2015" name="Nature">
        <title>Complex archaea that bridge the gap between prokaryotes and eukaryotes.</title>
        <authorList>
            <person name="Spang A."/>
            <person name="Saw J.H."/>
            <person name="Jorgensen S.L."/>
            <person name="Zaremba-Niedzwiedzka K."/>
            <person name="Martijn J."/>
            <person name="Lind A.E."/>
            <person name="van Eijk R."/>
            <person name="Schleper C."/>
            <person name="Guy L."/>
            <person name="Ettema T.J."/>
        </authorList>
    </citation>
    <scope>NUCLEOTIDE SEQUENCE</scope>
</reference>
<dbReference type="EMBL" id="LAZR01043825">
    <property type="protein sequence ID" value="KKL06151.1"/>
    <property type="molecule type" value="Genomic_DNA"/>
</dbReference>
<sequence length="159" mass="18066">IEDGRDVWHQHRFFGKWNDTPIMAPMALMNREVFTEIGGYDKNFIAAQAENDIIMRIYALGGKVILGRDAFVYIGHRACHIGGIPGEHKSMIRQYYVADRQVLENAWVKEGYGCYGPGGSRLKQYTISKTRLKPVEPFVNAGITEFTQGPKGEGEIRWE</sequence>
<feature type="non-terminal residue" evidence="1">
    <location>
        <position position="1"/>
    </location>
</feature>
<proteinExistence type="predicted"/>
<protein>
    <submittedName>
        <fullName evidence="1">Uncharacterized protein</fullName>
    </submittedName>
</protein>
<gene>
    <name evidence="1" type="ORF">LCGC14_2598870</name>
</gene>
<dbReference type="InterPro" id="IPR029044">
    <property type="entry name" value="Nucleotide-diphossugar_trans"/>
</dbReference>
<dbReference type="Gene3D" id="3.90.550.10">
    <property type="entry name" value="Spore Coat Polysaccharide Biosynthesis Protein SpsA, Chain A"/>
    <property type="match status" value="1"/>
</dbReference>
<comment type="caution">
    <text evidence="1">The sequence shown here is derived from an EMBL/GenBank/DDBJ whole genome shotgun (WGS) entry which is preliminary data.</text>
</comment>
<accession>A0A0F9CKA9</accession>
<dbReference type="AlphaFoldDB" id="A0A0F9CKA9"/>
<evidence type="ECO:0000313" key="1">
    <source>
        <dbReference type="EMBL" id="KKL06151.1"/>
    </source>
</evidence>